<dbReference type="Pfam" id="PF01025">
    <property type="entry name" value="GrpE"/>
    <property type="match status" value="1"/>
</dbReference>
<dbReference type="Gene3D" id="2.30.22.10">
    <property type="entry name" value="Head domain of nucleotide exchange factor GrpE"/>
    <property type="match status" value="1"/>
</dbReference>
<comment type="subcellular location">
    <subcellularLocation>
        <location evidence="1">Cytoplasm</location>
    </subcellularLocation>
</comment>
<evidence type="ECO:0000313" key="8">
    <source>
        <dbReference type="EMBL" id="SVA72134.1"/>
    </source>
</evidence>
<feature type="compositionally biased region" description="Basic and acidic residues" evidence="7">
    <location>
        <begin position="59"/>
        <end position="69"/>
    </location>
</feature>
<dbReference type="GO" id="GO:0042803">
    <property type="term" value="F:protein homodimerization activity"/>
    <property type="evidence" value="ECO:0007669"/>
    <property type="project" value="InterPro"/>
</dbReference>
<proteinExistence type="inferred from homology"/>
<feature type="region of interest" description="Disordered" evidence="7">
    <location>
        <begin position="1"/>
        <end position="69"/>
    </location>
</feature>
<dbReference type="HAMAP" id="MF_01151">
    <property type="entry name" value="GrpE"/>
    <property type="match status" value="1"/>
</dbReference>
<comment type="similarity">
    <text evidence="2">Belongs to the GrpE family.</text>
</comment>
<dbReference type="CDD" id="cd00446">
    <property type="entry name" value="GrpE"/>
    <property type="match status" value="1"/>
</dbReference>
<evidence type="ECO:0000256" key="7">
    <source>
        <dbReference type="SAM" id="MobiDB-lite"/>
    </source>
</evidence>
<keyword evidence="5" id="KW-0346">Stress response</keyword>
<evidence type="ECO:0000256" key="2">
    <source>
        <dbReference type="ARBA" id="ARBA00009054"/>
    </source>
</evidence>
<keyword evidence="6" id="KW-0143">Chaperone</keyword>
<gene>
    <name evidence="8" type="ORF">METZ01_LOCUS124988</name>
</gene>
<organism evidence="8">
    <name type="scientific">marine metagenome</name>
    <dbReference type="NCBI Taxonomy" id="408172"/>
    <lineage>
        <taxon>unclassified sequences</taxon>
        <taxon>metagenomes</taxon>
        <taxon>ecological metagenomes</taxon>
    </lineage>
</organism>
<dbReference type="GO" id="GO:0051087">
    <property type="term" value="F:protein-folding chaperone binding"/>
    <property type="evidence" value="ECO:0007669"/>
    <property type="project" value="InterPro"/>
</dbReference>
<dbReference type="EMBL" id="UINC01017409">
    <property type="protein sequence ID" value="SVA72134.1"/>
    <property type="molecule type" value="Genomic_DNA"/>
</dbReference>
<evidence type="ECO:0000256" key="6">
    <source>
        <dbReference type="ARBA" id="ARBA00023186"/>
    </source>
</evidence>
<dbReference type="GO" id="GO:0006457">
    <property type="term" value="P:protein folding"/>
    <property type="evidence" value="ECO:0007669"/>
    <property type="project" value="InterPro"/>
</dbReference>
<dbReference type="GO" id="GO:0051082">
    <property type="term" value="F:unfolded protein binding"/>
    <property type="evidence" value="ECO:0007669"/>
    <property type="project" value="TreeGrafter"/>
</dbReference>
<dbReference type="InterPro" id="IPR013805">
    <property type="entry name" value="GrpE_CC"/>
</dbReference>
<evidence type="ECO:0000256" key="3">
    <source>
        <dbReference type="ARBA" id="ARBA00011738"/>
    </source>
</evidence>
<dbReference type="Gene3D" id="3.90.20.20">
    <property type="match status" value="1"/>
</dbReference>
<feature type="compositionally biased region" description="Acidic residues" evidence="7">
    <location>
        <begin position="41"/>
        <end position="51"/>
    </location>
</feature>
<dbReference type="AlphaFoldDB" id="A0A381Y545"/>
<dbReference type="PANTHER" id="PTHR21237:SF23">
    <property type="entry name" value="GRPE PROTEIN HOMOLOG, MITOCHONDRIAL"/>
    <property type="match status" value="1"/>
</dbReference>
<dbReference type="GO" id="GO:0000774">
    <property type="term" value="F:adenyl-nucleotide exchange factor activity"/>
    <property type="evidence" value="ECO:0007669"/>
    <property type="project" value="InterPro"/>
</dbReference>
<evidence type="ECO:0008006" key="9">
    <source>
        <dbReference type="Google" id="ProtNLM"/>
    </source>
</evidence>
<dbReference type="InterPro" id="IPR009012">
    <property type="entry name" value="GrpE_head"/>
</dbReference>
<dbReference type="FunFam" id="2.30.22.10:FF:000001">
    <property type="entry name" value="Protein GrpE"/>
    <property type="match status" value="1"/>
</dbReference>
<evidence type="ECO:0000256" key="1">
    <source>
        <dbReference type="ARBA" id="ARBA00004496"/>
    </source>
</evidence>
<evidence type="ECO:0000256" key="5">
    <source>
        <dbReference type="ARBA" id="ARBA00023016"/>
    </source>
</evidence>
<dbReference type="PROSITE" id="PS01071">
    <property type="entry name" value="GRPE"/>
    <property type="match status" value="1"/>
</dbReference>
<dbReference type="PANTHER" id="PTHR21237">
    <property type="entry name" value="GRPE PROTEIN"/>
    <property type="match status" value="1"/>
</dbReference>
<protein>
    <recommendedName>
        <fullName evidence="9">Nucleotide exchange factor GrpE</fullName>
    </recommendedName>
</protein>
<reference evidence="8" key="1">
    <citation type="submission" date="2018-05" db="EMBL/GenBank/DDBJ databases">
        <authorList>
            <person name="Lanie J.A."/>
            <person name="Ng W.-L."/>
            <person name="Kazmierczak K.M."/>
            <person name="Andrzejewski T.M."/>
            <person name="Davidsen T.M."/>
            <person name="Wayne K.J."/>
            <person name="Tettelin H."/>
            <person name="Glass J.I."/>
            <person name="Rusch D."/>
            <person name="Podicherti R."/>
            <person name="Tsui H.-C.T."/>
            <person name="Winkler M.E."/>
        </authorList>
    </citation>
    <scope>NUCLEOTIDE SEQUENCE</scope>
</reference>
<dbReference type="GO" id="GO:0005737">
    <property type="term" value="C:cytoplasm"/>
    <property type="evidence" value="ECO:0007669"/>
    <property type="project" value="UniProtKB-SubCell"/>
</dbReference>
<dbReference type="SUPFAM" id="SSF51064">
    <property type="entry name" value="Head domain of nucleotide exchange factor GrpE"/>
    <property type="match status" value="1"/>
</dbReference>
<comment type="subunit">
    <text evidence="3">Homodimer.</text>
</comment>
<dbReference type="InterPro" id="IPR000740">
    <property type="entry name" value="GrpE"/>
</dbReference>
<feature type="compositionally biased region" description="Basic and acidic residues" evidence="7">
    <location>
        <begin position="1"/>
        <end position="25"/>
    </location>
</feature>
<accession>A0A381Y545</accession>
<evidence type="ECO:0000256" key="4">
    <source>
        <dbReference type="ARBA" id="ARBA00022490"/>
    </source>
</evidence>
<keyword evidence="4" id="KW-0963">Cytoplasm</keyword>
<dbReference type="PRINTS" id="PR00773">
    <property type="entry name" value="GRPEPROTEIN"/>
</dbReference>
<dbReference type="SUPFAM" id="SSF58014">
    <property type="entry name" value="Coiled-coil domain of nucleotide exchange factor GrpE"/>
    <property type="match status" value="1"/>
</dbReference>
<sequence length="222" mass="25377">MSREGKEEKQKNNHIEITNSKEKDNPIQVDPELESQAPGQTDEESETEEKEELPPPTPEELKELREQATKAEEYYDRLKRQVAEADNLRKRLAKEKQDAIRYANESLILELLPTMDSFEMAINAAQKSDDNSIDSLKTGIEMIYTQIKRTLEEIGVTEIDATGQTFDPSQHEAMSRMKTNKAKEGTVLEQTRKGYRLRDRLLRAASVVVAIPPDDAEEETEQ</sequence>
<name>A0A381Y545_9ZZZZ</name>